<reference evidence="27" key="1">
    <citation type="submission" date="2023-10" db="EMBL/GenBank/DDBJ databases">
        <authorList>
            <person name="Noh H."/>
        </authorList>
    </citation>
    <scope>NUCLEOTIDE SEQUENCE</scope>
    <source>
        <strain evidence="27">DUCC4014</strain>
    </source>
</reference>
<feature type="compositionally biased region" description="Low complexity" evidence="23">
    <location>
        <begin position="1"/>
        <end position="11"/>
    </location>
</feature>
<keyword evidence="16" id="KW-0408">Iron</keyword>
<comment type="catalytic activity">
    <reaction evidence="22">
        <text>ATP + H2O = ADP + phosphate + H(+)</text>
        <dbReference type="Rhea" id="RHEA:13065"/>
        <dbReference type="ChEBI" id="CHEBI:15377"/>
        <dbReference type="ChEBI" id="CHEBI:15378"/>
        <dbReference type="ChEBI" id="CHEBI:30616"/>
        <dbReference type="ChEBI" id="CHEBI:43474"/>
        <dbReference type="ChEBI" id="CHEBI:456216"/>
        <dbReference type="EC" id="3.6.4.12"/>
    </reaction>
</comment>
<keyword evidence="20" id="KW-0539">Nucleus</keyword>
<evidence type="ECO:0000256" key="12">
    <source>
        <dbReference type="ARBA" id="ARBA00022763"/>
    </source>
</evidence>
<dbReference type="EMBL" id="CP086716">
    <property type="protein sequence ID" value="WOO81290.1"/>
    <property type="molecule type" value="Genomic_DNA"/>
</dbReference>
<keyword evidence="7" id="KW-0235">DNA replication</keyword>
<evidence type="ECO:0000256" key="3">
    <source>
        <dbReference type="ARBA" id="ARBA00007913"/>
    </source>
</evidence>
<evidence type="ECO:0000256" key="17">
    <source>
        <dbReference type="ARBA" id="ARBA00023014"/>
    </source>
</evidence>
<dbReference type="InterPro" id="IPR041679">
    <property type="entry name" value="DNA2/NAM7-like_C"/>
</dbReference>
<keyword evidence="6" id="KW-0004">4Fe-4S</keyword>
<keyword evidence="28" id="KW-1185">Reference proteome</keyword>
<dbReference type="GeneID" id="87808051"/>
<feature type="domain" description="DNA2/NAM7 helicase helicase" evidence="25">
    <location>
        <begin position="947"/>
        <end position="1010"/>
    </location>
</feature>
<keyword evidence="17" id="KW-0411">Iron-sulfur</keyword>
<dbReference type="GO" id="GO:0006281">
    <property type="term" value="P:DNA repair"/>
    <property type="evidence" value="ECO:0007669"/>
    <property type="project" value="UniProtKB-KW"/>
</dbReference>
<dbReference type="CDD" id="cd22318">
    <property type="entry name" value="DNA2_N-like"/>
    <property type="match status" value="1"/>
</dbReference>
<evidence type="ECO:0000256" key="7">
    <source>
        <dbReference type="ARBA" id="ARBA00022705"/>
    </source>
</evidence>
<evidence type="ECO:0000256" key="20">
    <source>
        <dbReference type="ARBA" id="ARBA00023242"/>
    </source>
</evidence>
<evidence type="ECO:0000256" key="8">
    <source>
        <dbReference type="ARBA" id="ARBA00022722"/>
    </source>
</evidence>
<keyword evidence="21" id="KW-0511">Multifunctional enzyme</keyword>
<organism evidence="27 28">
    <name type="scientific">Vanrija pseudolonga</name>
    <dbReference type="NCBI Taxonomy" id="143232"/>
    <lineage>
        <taxon>Eukaryota</taxon>
        <taxon>Fungi</taxon>
        <taxon>Dikarya</taxon>
        <taxon>Basidiomycota</taxon>
        <taxon>Agaricomycotina</taxon>
        <taxon>Tremellomycetes</taxon>
        <taxon>Trichosporonales</taxon>
        <taxon>Trichosporonaceae</taxon>
        <taxon>Vanrija</taxon>
    </lineage>
</organism>
<dbReference type="InterPro" id="IPR026851">
    <property type="entry name" value="Dna2/JHS1_DEXXQ-box"/>
</dbReference>
<dbReference type="GO" id="GO:0004519">
    <property type="term" value="F:endonuclease activity"/>
    <property type="evidence" value="ECO:0007669"/>
    <property type="project" value="UniProtKB-KW"/>
</dbReference>
<evidence type="ECO:0000256" key="18">
    <source>
        <dbReference type="ARBA" id="ARBA00023125"/>
    </source>
</evidence>
<keyword evidence="15" id="KW-0067">ATP-binding</keyword>
<feature type="domain" description="DNA2/NAM7 helicase-like C-terminal" evidence="26">
    <location>
        <begin position="1020"/>
        <end position="1230"/>
    </location>
</feature>
<feature type="region of interest" description="Disordered" evidence="23">
    <location>
        <begin position="1"/>
        <end position="80"/>
    </location>
</feature>
<evidence type="ECO:0000256" key="5">
    <source>
        <dbReference type="ARBA" id="ARBA00021516"/>
    </source>
</evidence>
<keyword evidence="13" id="KW-0378">Hydrolase</keyword>
<evidence type="ECO:0000256" key="16">
    <source>
        <dbReference type="ARBA" id="ARBA00023004"/>
    </source>
</evidence>
<dbReference type="FunFam" id="3.40.50.300:FF:001170">
    <property type="entry name" value="DNA replication helicase Dna2"/>
    <property type="match status" value="1"/>
</dbReference>
<comment type="cofactor">
    <cofactor evidence="1">
        <name>[4Fe-4S] cluster</name>
        <dbReference type="ChEBI" id="CHEBI:49883"/>
    </cofactor>
</comment>
<dbReference type="GO" id="GO:0043139">
    <property type="term" value="F:5'-3' DNA helicase activity"/>
    <property type="evidence" value="ECO:0007669"/>
    <property type="project" value="TreeGrafter"/>
</dbReference>
<dbReference type="GO" id="GO:0016787">
    <property type="term" value="F:hydrolase activity"/>
    <property type="evidence" value="ECO:0007669"/>
    <property type="project" value="UniProtKB-KW"/>
</dbReference>
<dbReference type="RefSeq" id="XP_062627322.1">
    <property type="nucleotide sequence ID" value="XM_062771338.1"/>
</dbReference>
<evidence type="ECO:0000256" key="9">
    <source>
        <dbReference type="ARBA" id="ARBA00022723"/>
    </source>
</evidence>
<dbReference type="GO" id="GO:0005634">
    <property type="term" value="C:nucleus"/>
    <property type="evidence" value="ECO:0007669"/>
    <property type="project" value="UniProtKB-SubCell"/>
</dbReference>
<comment type="subcellular location">
    <subcellularLocation>
        <location evidence="2">Nucleus</location>
    </subcellularLocation>
</comment>
<evidence type="ECO:0000256" key="15">
    <source>
        <dbReference type="ARBA" id="ARBA00022840"/>
    </source>
</evidence>
<keyword evidence="19" id="KW-0234">DNA repair</keyword>
<dbReference type="GO" id="GO:0046872">
    <property type="term" value="F:metal ion binding"/>
    <property type="evidence" value="ECO:0007669"/>
    <property type="project" value="UniProtKB-KW"/>
</dbReference>
<feature type="compositionally biased region" description="Basic and acidic residues" evidence="23">
    <location>
        <begin position="15"/>
        <end position="31"/>
    </location>
</feature>
<evidence type="ECO:0000256" key="1">
    <source>
        <dbReference type="ARBA" id="ARBA00001966"/>
    </source>
</evidence>
<keyword evidence="12" id="KW-0227">DNA damage</keyword>
<evidence type="ECO:0000313" key="27">
    <source>
        <dbReference type="EMBL" id="WOO81290.1"/>
    </source>
</evidence>
<evidence type="ECO:0000256" key="21">
    <source>
        <dbReference type="ARBA" id="ARBA00023268"/>
    </source>
</evidence>
<keyword evidence="11" id="KW-0255">Endonuclease</keyword>
<dbReference type="PANTHER" id="PTHR43788:SF8">
    <property type="entry name" value="DNA-BINDING PROTEIN SMUBP-2"/>
    <property type="match status" value="1"/>
</dbReference>
<keyword evidence="9" id="KW-0479">Metal-binding</keyword>
<dbReference type="InterPro" id="IPR050534">
    <property type="entry name" value="Coronavir_polyprotein_1ab"/>
</dbReference>
<proteinExistence type="inferred from homology"/>
<dbReference type="InterPro" id="IPR027417">
    <property type="entry name" value="P-loop_NTPase"/>
</dbReference>
<dbReference type="CDD" id="cd18041">
    <property type="entry name" value="DEXXQc_DNA2"/>
    <property type="match status" value="1"/>
</dbReference>
<comment type="similarity">
    <text evidence="3">Belongs to the DNA2/NAM7 helicase family.</text>
</comment>
<accession>A0AAF0Y731</accession>
<feature type="domain" description="DNA replication factor Dna2 N-terminal" evidence="24">
    <location>
        <begin position="277"/>
        <end position="486"/>
    </location>
</feature>
<dbReference type="Gene3D" id="3.40.50.300">
    <property type="entry name" value="P-loop containing nucleotide triphosphate hydrolases"/>
    <property type="match status" value="2"/>
</dbReference>
<evidence type="ECO:0000313" key="28">
    <source>
        <dbReference type="Proteomes" id="UP000827549"/>
    </source>
</evidence>
<dbReference type="GO" id="GO:0003677">
    <property type="term" value="F:DNA binding"/>
    <property type="evidence" value="ECO:0007669"/>
    <property type="project" value="UniProtKB-KW"/>
</dbReference>
<evidence type="ECO:0000259" key="26">
    <source>
        <dbReference type="Pfam" id="PF13087"/>
    </source>
</evidence>
<dbReference type="Pfam" id="PF13086">
    <property type="entry name" value="AAA_11"/>
    <property type="match status" value="2"/>
</dbReference>
<evidence type="ECO:0000256" key="23">
    <source>
        <dbReference type="SAM" id="MobiDB-lite"/>
    </source>
</evidence>
<keyword evidence="18" id="KW-0238">DNA-binding</keyword>
<keyword evidence="8" id="KW-0540">Nuclease</keyword>
<dbReference type="FunFam" id="3.40.50.300:FF:000789">
    <property type="entry name" value="DNA replication ATP-dependent helicase/nuclease DNA2"/>
    <property type="match status" value="1"/>
</dbReference>
<evidence type="ECO:0000256" key="14">
    <source>
        <dbReference type="ARBA" id="ARBA00022806"/>
    </source>
</evidence>
<evidence type="ECO:0000256" key="4">
    <source>
        <dbReference type="ARBA" id="ARBA00012551"/>
    </source>
</evidence>
<dbReference type="PANTHER" id="PTHR43788">
    <property type="entry name" value="DNA2/NAM7 HELICASE FAMILY MEMBER"/>
    <property type="match status" value="1"/>
</dbReference>
<feature type="domain" description="DNA2/NAM7 helicase helicase" evidence="25">
    <location>
        <begin position="844"/>
        <end position="935"/>
    </location>
</feature>
<evidence type="ECO:0000259" key="25">
    <source>
        <dbReference type="Pfam" id="PF13086"/>
    </source>
</evidence>
<dbReference type="EC" id="3.6.4.12" evidence="4"/>
<evidence type="ECO:0000256" key="10">
    <source>
        <dbReference type="ARBA" id="ARBA00022741"/>
    </source>
</evidence>
<evidence type="ECO:0000256" key="13">
    <source>
        <dbReference type="ARBA" id="ARBA00022801"/>
    </source>
</evidence>
<dbReference type="Proteomes" id="UP000827549">
    <property type="component" value="Chromosome 3"/>
</dbReference>
<dbReference type="InterPro" id="IPR011604">
    <property type="entry name" value="PDDEXK-like_dom_sf"/>
</dbReference>
<evidence type="ECO:0000259" key="24">
    <source>
        <dbReference type="Pfam" id="PF08696"/>
    </source>
</evidence>
<dbReference type="Pfam" id="PF08696">
    <property type="entry name" value="Dna2"/>
    <property type="match status" value="1"/>
</dbReference>
<evidence type="ECO:0000256" key="2">
    <source>
        <dbReference type="ARBA" id="ARBA00004123"/>
    </source>
</evidence>
<keyword evidence="10" id="KW-0547">Nucleotide-binding</keyword>
<dbReference type="Pfam" id="PF13087">
    <property type="entry name" value="AAA_12"/>
    <property type="match status" value="1"/>
</dbReference>
<dbReference type="InterPro" id="IPR041677">
    <property type="entry name" value="DNA2/NAM7_AAA_11"/>
</dbReference>
<evidence type="ECO:0000256" key="19">
    <source>
        <dbReference type="ARBA" id="ARBA00023204"/>
    </source>
</evidence>
<dbReference type="SUPFAM" id="SSF52540">
    <property type="entry name" value="P-loop containing nucleoside triphosphate hydrolases"/>
    <property type="match status" value="1"/>
</dbReference>
<protein>
    <recommendedName>
        <fullName evidence="5">DNA replication ATP-dependent helicase/nuclease DNA2</fullName>
        <ecNumber evidence="4">3.6.4.12</ecNumber>
    </recommendedName>
</protein>
<evidence type="ECO:0000256" key="11">
    <source>
        <dbReference type="ARBA" id="ARBA00022759"/>
    </source>
</evidence>
<evidence type="ECO:0000256" key="6">
    <source>
        <dbReference type="ARBA" id="ARBA00022485"/>
    </source>
</evidence>
<dbReference type="Gene3D" id="3.90.320.10">
    <property type="match status" value="1"/>
</dbReference>
<dbReference type="GO" id="GO:0051539">
    <property type="term" value="F:4 iron, 4 sulfur cluster binding"/>
    <property type="evidence" value="ECO:0007669"/>
    <property type="project" value="UniProtKB-KW"/>
</dbReference>
<keyword evidence="14 27" id="KW-0347">Helicase</keyword>
<dbReference type="InterPro" id="IPR014808">
    <property type="entry name" value="DNA_replication_fac_Dna2_N"/>
</dbReference>
<dbReference type="GO" id="GO:0005524">
    <property type="term" value="F:ATP binding"/>
    <property type="evidence" value="ECO:0007669"/>
    <property type="project" value="UniProtKB-KW"/>
</dbReference>
<sequence length="1317" mass="144989">MRAASASSSSSKRPMAHDKRGSRAKRARTDKENEDAFMADLLAGLEGSEFDAPPSSSLPSPSKPTPRRGTVPPSSVPEADLIDFLTQPKMPTPRRPLAPLSRSPVGRPLPALGKAAVPSAFRPVKKAEVKPRLEGRSAISPVKEVKIARVPPPAVKAAPVPQLTVVKAESEAKPAVDVDVKPMDAEDDFPLPTASQESHYDMDWDLDALAMIDESALVKETIKYPVLHPPLPALPEGYKPTPWLRCTVEAVYDELLDTIPDDEMSLFLSTLVVTCAEGTRRLIHLKERWADIKARRGDVVNVVSHALNEPHDKPIVLTFSDASSYIIHHPDVLVTMTAIANAIPCPRRPLVQALVKLPEPPSKSMLYGNVLHSLLQGSLSEQKFSRDDIATMIRGELTKEETRLQVWGAGLDSGMVAKDIGSRAEEGFETFGRKWVHAEPTSDGEVKTARDEPIGTLAISGLHEIEEDIWSTKWGLKGKVDASVQARLCRDGGVAEEIVAPLEIKTGKWIGGVGHRAQTMLYTLLMEDRYNTPVNAGLLYYSMKDTIILVEAKANEVRALIQTRNELAEWMERERVPQPKDEPDALAVPFLPPTIDNPTDCDRCYAADACMLYRKAVDRVPVDDYDAIAPLYQAKTGHLTDAHAAFFEHWERLLSLEEQDTVRLRAQLWTMTAEARQRSGRCFADMVIASESNDVGKSLSKIHRYSHTFVRAPAEDGSTPRASLLSGHIAKGDPVSLSIDPHLLCLERGWVTALDRDSVTVAVTYRIDLEALLARTRRPASVDGVRFRIDKDEMSSGMTRMRGSLAQLFVAGGDEKRRRLVVDLEAPAFDESLAPSDDEIPASLNADQRNAMHKVLTAQDYALVLGMPGTGKTTTISEIIKALVARGKSVLLTSYTHSAVDTIVSKLVNADFQVLRIGNIDKVHRDVQHLTLESLGPSTSAEQMEARLMTPPVVAATCLSIEHPIFARRKFDYCIVDEASQITLPTCLGPLRCADKFVLVGDHFQLPPIVRKAEARAGGLDVSLFRRLSDAHTEAVAPLASQYRMNEDIMLLSNRLIYEGRLRCGSEAVAKQALTLRERTPCAHNGEATCAEDCWLQGLLDENVKAVFVDTDLVPARDVRAGDLIQNPIEASLVYQLARAVVASGVREHDVAVITPYRQQIKLLSGLFTDLPNVEILTADKSQGRDKDCILISLVRSNEEGKIGDLLRDWRRINVSFTRARKKLVIFGSRSTLQSDRLLSGFFDLMDEKGWVVRLPPGAHGLHGAVPEVTTTIEKKEKKETKGAVVGERLLNSKPFVKDILAVGIHALNVLTHQDMN</sequence>
<gene>
    <name evidence="27" type="primary">dna2</name>
    <name evidence="27" type="ORF">LOC62_03G004818</name>
</gene>
<dbReference type="GO" id="GO:0017116">
    <property type="term" value="F:single-stranded DNA helicase activity"/>
    <property type="evidence" value="ECO:0007669"/>
    <property type="project" value="InterPro"/>
</dbReference>
<dbReference type="GO" id="GO:0006260">
    <property type="term" value="P:DNA replication"/>
    <property type="evidence" value="ECO:0007669"/>
    <property type="project" value="UniProtKB-KW"/>
</dbReference>
<evidence type="ECO:0000256" key="22">
    <source>
        <dbReference type="ARBA" id="ARBA00047995"/>
    </source>
</evidence>
<name>A0AAF0Y731_9TREE</name>
<dbReference type="InterPro" id="IPR047187">
    <property type="entry name" value="SF1_C_Upf1"/>
</dbReference>
<dbReference type="CDD" id="cd18808">
    <property type="entry name" value="SF1_C_Upf1"/>
    <property type="match status" value="1"/>
</dbReference>